<dbReference type="InterPro" id="IPR006703">
    <property type="entry name" value="G_AIG1"/>
</dbReference>
<keyword evidence="2" id="KW-0547">Nucleotide-binding</keyword>
<evidence type="ECO:0000256" key="2">
    <source>
        <dbReference type="ARBA" id="ARBA00022741"/>
    </source>
</evidence>
<evidence type="ECO:0000256" key="3">
    <source>
        <dbReference type="ARBA" id="ARBA00023134"/>
    </source>
</evidence>
<proteinExistence type="inferred from homology"/>
<dbReference type="Proteomes" id="UP000281406">
    <property type="component" value="Unassembled WGS sequence"/>
</dbReference>
<dbReference type="PANTHER" id="PTHR10903">
    <property type="entry name" value="GTPASE, IMAP FAMILY MEMBER-RELATED"/>
    <property type="match status" value="1"/>
</dbReference>
<dbReference type="PANTHER" id="PTHR10903:SF188">
    <property type="entry name" value="GTPASE IMAP FAMILY MEMBER 2-LIKE-RELATED"/>
    <property type="match status" value="1"/>
</dbReference>
<dbReference type="EMBL" id="RJVU01048855">
    <property type="protein sequence ID" value="ROL43084.1"/>
    <property type="molecule type" value="Genomic_DNA"/>
</dbReference>
<gene>
    <name evidence="5" type="ORF">DPX16_14796</name>
</gene>
<name>A0A3N0YAG5_ANAGA</name>
<keyword evidence="3" id="KW-0342">GTP-binding</keyword>
<comment type="similarity">
    <text evidence="1">Belongs to the TRAFAC class TrmE-Era-EngA-EngB-Septin-like GTPase superfamily. AIG1/Toc34/Toc159-like paraseptin GTPase family. IAN subfamily.</text>
</comment>
<organism evidence="5 6">
    <name type="scientific">Anabarilius grahami</name>
    <name type="common">Kanglang fish</name>
    <name type="synonym">Barilius grahami</name>
    <dbReference type="NCBI Taxonomy" id="495550"/>
    <lineage>
        <taxon>Eukaryota</taxon>
        <taxon>Metazoa</taxon>
        <taxon>Chordata</taxon>
        <taxon>Craniata</taxon>
        <taxon>Vertebrata</taxon>
        <taxon>Euteleostomi</taxon>
        <taxon>Actinopterygii</taxon>
        <taxon>Neopterygii</taxon>
        <taxon>Teleostei</taxon>
        <taxon>Ostariophysi</taxon>
        <taxon>Cypriniformes</taxon>
        <taxon>Xenocyprididae</taxon>
        <taxon>Xenocypridinae</taxon>
        <taxon>Xenocypridinae incertae sedis</taxon>
        <taxon>Anabarilius</taxon>
    </lineage>
</organism>
<dbReference type="GO" id="GO:0005525">
    <property type="term" value="F:GTP binding"/>
    <property type="evidence" value="ECO:0007669"/>
    <property type="project" value="UniProtKB-KW"/>
</dbReference>
<dbReference type="Gene3D" id="3.40.50.300">
    <property type="entry name" value="P-loop containing nucleotide triphosphate hydrolases"/>
    <property type="match status" value="1"/>
</dbReference>
<dbReference type="Pfam" id="PF04548">
    <property type="entry name" value="AIG1"/>
    <property type="match status" value="1"/>
</dbReference>
<evidence type="ECO:0000313" key="6">
    <source>
        <dbReference type="Proteomes" id="UP000281406"/>
    </source>
</evidence>
<comment type="caution">
    <text evidence="5">The sequence shown here is derived from an EMBL/GenBank/DDBJ whole genome shotgun (WGS) entry which is preliminary data.</text>
</comment>
<protein>
    <submittedName>
        <fullName evidence="5">Immune-associated nucleotide-binding protein 1</fullName>
    </submittedName>
</protein>
<feature type="domain" description="AIG1-type G" evidence="4">
    <location>
        <begin position="14"/>
        <end position="161"/>
    </location>
</feature>
<evidence type="ECO:0000259" key="4">
    <source>
        <dbReference type="Pfam" id="PF04548"/>
    </source>
</evidence>
<accession>A0A3N0YAG5</accession>
<sequence length="163" mass="18348">MVLGKESEVCEGETQIGEKQVHVIISPDLLDPDLSKEKLEMLKEQLVSGCSAGLSSVLLTVPLEEPVGNEDEILDFIKCLFSPEVQKYIMILFTHGDELEDLEQTTDEHLKQKDRADLQRLLTECGGRFYCFNIKNKSDGQIQGLLQKIEGIMMENGGKFIME</sequence>
<evidence type="ECO:0000256" key="1">
    <source>
        <dbReference type="ARBA" id="ARBA00008535"/>
    </source>
</evidence>
<dbReference type="AlphaFoldDB" id="A0A3N0YAG5"/>
<dbReference type="InterPro" id="IPR027417">
    <property type="entry name" value="P-loop_NTPase"/>
</dbReference>
<keyword evidence="6" id="KW-1185">Reference proteome</keyword>
<reference evidence="5 6" key="1">
    <citation type="submission" date="2018-10" db="EMBL/GenBank/DDBJ databases">
        <title>Genome assembly for a Yunnan-Guizhou Plateau 3E fish, Anabarilius grahami (Regan), and its evolutionary and genetic applications.</title>
        <authorList>
            <person name="Jiang W."/>
        </authorList>
    </citation>
    <scope>NUCLEOTIDE SEQUENCE [LARGE SCALE GENOMIC DNA]</scope>
    <source>
        <strain evidence="5">AG-KIZ</strain>
        <tissue evidence="5">Muscle</tissue>
    </source>
</reference>
<dbReference type="InterPro" id="IPR045058">
    <property type="entry name" value="GIMA/IAN/Toc"/>
</dbReference>
<dbReference type="OrthoDB" id="8910125at2759"/>
<evidence type="ECO:0000313" key="5">
    <source>
        <dbReference type="EMBL" id="ROL43084.1"/>
    </source>
</evidence>